<accession>A0AAN6S115</accession>
<comment type="caution">
    <text evidence="3">The sequence shown here is derived from an EMBL/GenBank/DDBJ whole genome shotgun (WGS) entry which is preliminary data.</text>
</comment>
<evidence type="ECO:0000313" key="4">
    <source>
        <dbReference type="Proteomes" id="UP001303473"/>
    </source>
</evidence>
<feature type="compositionally biased region" description="Polar residues" evidence="1">
    <location>
        <begin position="431"/>
        <end position="450"/>
    </location>
</feature>
<dbReference type="Proteomes" id="UP001303473">
    <property type="component" value="Unassembled WGS sequence"/>
</dbReference>
<feature type="region of interest" description="Disordered" evidence="1">
    <location>
        <begin position="413"/>
        <end position="452"/>
    </location>
</feature>
<keyword evidence="4" id="KW-1185">Reference proteome</keyword>
<feature type="transmembrane region" description="Helical" evidence="2">
    <location>
        <begin position="94"/>
        <end position="118"/>
    </location>
</feature>
<sequence length="487" mass="53579">MRGIRRAWQAPLPQQHATNVFSSGSSKVGRDYFRPSEANSPHYYTKTGSTVRSTCLGPWLNPPPPADADDDRALDSEAQIPRPARAAIGGNAKVILFPITVLAVSIICTVLLSLYAFAAILSQHPQIGGWFLDASRTNFLIGIFSQIYGRLKVFLWLGCLPNAQLHRRNLLQIAGCSGGSITYWQIWGRVFIPHQNSSSFDNSSIASLIGSLTWLLRLEHDLYSSDKNTPVTYLQNFLAVPLQFTVSCIQYANYTSGDAAGTWAMPDEFKTQAIFGTSDNRIYGPPGPTISFIAVAVATDLIFAAMIFWMLVQGRPLRATPPINDLDLISLADEDQENGYPRLREIAQHTQDQEKGWWERLEPVRRLRLALLKRPGRDSIVVREPLDRRSEATPFLLQDFNDAAGAEAAATVTEGEASERTTDSNAPAAFTESSTAVSETGQQQPTNTAITKDGLVAPAGRAVSVPRDDRQRHSWAGAYTPLGHLRL</sequence>
<feature type="transmembrane region" description="Helical" evidence="2">
    <location>
        <begin position="290"/>
        <end position="312"/>
    </location>
</feature>
<reference evidence="4" key="1">
    <citation type="journal article" date="2023" name="Mol. Phylogenet. Evol.">
        <title>Genome-scale phylogeny and comparative genomics of the fungal order Sordariales.</title>
        <authorList>
            <person name="Hensen N."/>
            <person name="Bonometti L."/>
            <person name="Westerberg I."/>
            <person name="Brannstrom I.O."/>
            <person name="Guillou S."/>
            <person name="Cros-Aarteil S."/>
            <person name="Calhoun S."/>
            <person name="Haridas S."/>
            <person name="Kuo A."/>
            <person name="Mondo S."/>
            <person name="Pangilinan J."/>
            <person name="Riley R."/>
            <person name="LaButti K."/>
            <person name="Andreopoulos B."/>
            <person name="Lipzen A."/>
            <person name="Chen C."/>
            <person name="Yan M."/>
            <person name="Daum C."/>
            <person name="Ng V."/>
            <person name="Clum A."/>
            <person name="Steindorff A."/>
            <person name="Ohm R.A."/>
            <person name="Martin F."/>
            <person name="Silar P."/>
            <person name="Natvig D.O."/>
            <person name="Lalanne C."/>
            <person name="Gautier V."/>
            <person name="Ament-Velasquez S.L."/>
            <person name="Kruys A."/>
            <person name="Hutchinson M.I."/>
            <person name="Powell A.J."/>
            <person name="Barry K."/>
            <person name="Miller A.N."/>
            <person name="Grigoriev I.V."/>
            <person name="Debuchy R."/>
            <person name="Gladieux P."/>
            <person name="Hiltunen Thoren M."/>
            <person name="Johannesson H."/>
        </authorList>
    </citation>
    <scope>NUCLEOTIDE SEQUENCE [LARGE SCALE GENOMIC DNA]</scope>
    <source>
        <strain evidence="4">CBS 340.73</strain>
    </source>
</reference>
<gene>
    <name evidence="3" type="ORF">QBC46DRAFT_357414</name>
</gene>
<name>A0AAN6S115_9PEZI</name>
<organism evidence="3 4">
    <name type="scientific">Diplogelasinospora grovesii</name>
    <dbReference type="NCBI Taxonomy" id="303347"/>
    <lineage>
        <taxon>Eukaryota</taxon>
        <taxon>Fungi</taxon>
        <taxon>Dikarya</taxon>
        <taxon>Ascomycota</taxon>
        <taxon>Pezizomycotina</taxon>
        <taxon>Sordariomycetes</taxon>
        <taxon>Sordariomycetidae</taxon>
        <taxon>Sordariales</taxon>
        <taxon>Diplogelasinosporaceae</taxon>
        <taxon>Diplogelasinospora</taxon>
    </lineage>
</organism>
<keyword evidence="2" id="KW-0472">Membrane</keyword>
<keyword evidence="2" id="KW-0812">Transmembrane</keyword>
<feature type="transmembrane region" description="Helical" evidence="2">
    <location>
        <begin position="138"/>
        <end position="157"/>
    </location>
</feature>
<evidence type="ECO:0000256" key="1">
    <source>
        <dbReference type="SAM" id="MobiDB-lite"/>
    </source>
</evidence>
<evidence type="ECO:0000313" key="3">
    <source>
        <dbReference type="EMBL" id="KAK3936514.1"/>
    </source>
</evidence>
<evidence type="ECO:0000256" key="2">
    <source>
        <dbReference type="SAM" id="Phobius"/>
    </source>
</evidence>
<dbReference type="EMBL" id="MU853881">
    <property type="protein sequence ID" value="KAK3936514.1"/>
    <property type="molecule type" value="Genomic_DNA"/>
</dbReference>
<proteinExistence type="predicted"/>
<keyword evidence="2" id="KW-1133">Transmembrane helix</keyword>
<dbReference type="AlphaFoldDB" id="A0AAN6S115"/>
<protein>
    <submittedName>
        <fullName evidence="3">Uncharacterized protein</fullName>
    </submittedName>
</protein>